<evidence type="ECO:0000313" key="8">
    <source>
        <dbReference type="Proteomes" id="UP000002899"/>
    </source>
</evidence>
<reference evidence="7 8" key="1">
    <citation type="journal article" date="2012" name="Nucleic Acids Res.">
        <title>Sequencing of the smallest Apicomplexan genome from the human pathogen Babesia microti.</title>
        <authorList>
            <person name="Cornillot E."/>
            <person name="Hadj-Kaddour K."/>
            <person name="Dassouli A."/>
            <person name="Noel B."/>
            <person name="Ranwez V."/>
            <person name="Vacherie B."/>
            <person name="Augagneur Y."/>
            <person name="Bres V."/>
            <person name="Duclos A."/>
            <person name="Randazzo S."/>
            <person name="Carcy B."/>
            <person name="Debierre-Grockiego F."/>
            <person name="Delbecq S."/>
            <person name="Moubri-Menage K."/>
            <person name="Shams-Eldin H."/>
            <person name="Usmani-Brown S."/>
            <person name="Bringaud F."/>
            <person name="Wincker P."/>
            <person name="Vivares C.P."/>
            <person name="Schwarz R.T."/>
            <person name="Schetters T.P."/>
            <person name="Krause P.J."/>
            <person name="Gorenflot A."/>
            <person name="Berry V."/>
            <person name="Barbe V."/>
            <person name="Ben Mamoun C."/>
        </authorList>
    </citation>
    <scope>NUCLEOTIDE SEQUENCE [LARGE SCALE GENOMIC DNA]</scope>
    <source>
        <strain evidence="7 8">RI</strain>
    </source>
</reference>
<dbReference type="KEGG" id="bmic:BMR1_01G02115"/>
<dbReference type="Proteomes" id="UP000002899">
    <property type="component" value="Chromosome I"/>
</dbReference>
<accession>A0A1N6LWV9</accession>
<dbReference type="AlphaFoldDB" id="A0A1N6LWV9"/>
<evidence type="ECO:0000256" key="6">
    <source>
        <dbReference type="SAM" id="Coils"/>
    </source>
</evidence>
<reference evidence="7 8" key="2">
    <citation type="journal article" date="2013" name="PLoS ONE">
        <title>Whole genome mapping and re-organization of the nuclear and mitochondrial genomes of Babesia microti isolates.</title>
        <authorList>
            <person name="Cornillot E."/>
            <person name="Dassouli A."/>
            <person name="Garg A."/>
            <person name="Pachikara N."/>
            <person name="Randazzo S."/>
            <person name="Depoix D."/>
            <person name="Carcy B."/>
            <person name="Delbecq S."/>
            <person name="Frutos R."/>
            <person name="Silva J.C."/>
            <person name="Sutton R."/>
            <person name="Krause P.J."/>
            <person name="Mamoun C.B."/>
        </authorList>
    </citation>
    <scope>NUCLEOTIDE SEQUENCE [LARGE SCALE GENOMIC DNA]</scope>
    <source>
        <strain evidence="7 8">RI</strain>
    </source>
</reference>
<dbReference type="GO" id="GO:0005874">
    <property type="term" value="C:microtubule"/>
    <property type="evidence" value="ECO:0007669"/>
    <property type="project" value="UniProtKB-KW"/>
</dbReference>
<evidence type="ECO:0000313" key="7">
    <source>
        <dbReference type="EMBL" id="SIO73353.1"/>
    </source>
</evidence>
<dbReference type="PANTHER" id="PTHR37739">
    <property type="entry name" value="KINESIN-LIKE PROTEIN KIN-12D"/>
    <property type="match status" value="1"/>
</dbReference>
<evidence type="ECO:0000256" key="4">
    <source>
        <dbReference type="ARBA" id="ARBA00023054"/>
    </source>
</evidence>
<proteinExistence type="predicted"/>
<dbReference type="VEuPathDB" id="PiroplasmaDB:BMR1_01G02115"/>
<dbReference type="EMBL" id="FO082871">
    <property type="protein sequence ID" value="SIO73353.1"/>
    <property type="molecule type" value="Genomic_DNA"/>
</dbReference>
<keyword evidence="4 6" id="KW-0175">Coiled coil</keyword>
<keyword evidence="8" id="KW-1185">Reference proteome</keyword>
<dbReference type="GO" id="GO:0005524">
    <property type="term" value="F:ATP binding"/>
    <property type="evidence" value="ECO:0007669"/>
    <property type="project" value="UniProtKB-KW"/>
</dbReference>
<sequence>MDERYSYSLFSIPYAIKPFQSNPFKAQLLDTPETHSLFRTHLSNIKQSLNGLEIKSLTTDDHIRSLYILSICYKFEPFNSKSPDLSLYASSLITKIVFNGNNHSDLEKSVSQFFELLTSNVKTWDSKVYQLYYLCLELLVKKGYRSLKGFSDNLYKNSTFAIITQLTKLFTEDFLCNLDLYNERHETHYGSDSDKKSCYVFPDRNPRNRSFLLSKHLMVLTQLIEHLPNDHQVFNSFQWIKEFYSKLYKISNKRLFISGYKLLITAYPNEIASNSYFGITILFENIANNMDIIQTNLIINTLIHCLSDLKFSSFAQKSINVNKVAFIFILNASKLISTDQIDGVIDSKLFKLFFYLLNTFTRTLRSIGAILRGDDVKNKNIYSTIIKSFDILIDYVLKCSGGGDNVEACIPLVLVVSMLLKSAGGKGLSYIQQEKRRSVAKMVISNFFGKTRNVNQYERDYFSLFNLSLVDGLLNSSLRNDVLDALKDKCDVISDIVSSSFISGDLKTAAGGLIVLDYFGTKCSVERKGIEAGVCFEKDVFIRFLCHLTSIKSRESDNDNLLQIGLFGLAQISPQFLQSLSQNYVKQVFKGILKLSNETPFSPFTTANSNFGSFIIHFNVILPLVANDPYKQSLFKGMLSLEKCDVWENKIENMEKTFNSMKIELLNKVEKAEKEHEEIASRYERLEREALEFKNALKSAEKNSDRLLQEERSRFDEAISQTNKQLSKVQSELSTLHKANKELLHERDKLSNEVIEANENAKMLESKLSSYKSKCDSLSMQLKSFNEMSEQFRVLKQEHSRLLNEHSNVSKHFEESFKKLILMGHCFYTLKKDTKEKEEILVQQGHQLSSLHTHLQEREKTINKFESELEQLERLKRELEEQLGRLNAQINQKESLLTKSKAKCEEYRTRIEQLAQTLEHKSRDFQVLQKQIAEKDRDLNGKQQQLRAIANVINDIL</sequence>
<name>A0A1N6LWV9_BABMR</name>
<keyword evidence="1" id="KW-0493">Microtubule</keyword>
<keyword evidence="5" id="KW-0505">Motor protein</keyword>
<dbReference type="RefSeq" id="XP_021337455.1">
    <property type="nucleotide sequence ID" value="XM_021482861.1"/>
</dbReference>
<organism evidence="7 8">
    <name type="scientific">Babesia microti (strain RI)</name>
    <dbReference type="NCBI Taxonomy" id="1133968"/>
    <lineage>
        <taxon>Eukaryota</taxon>
        <taxon>Sar</taxon>
        <taxon>Alveolata</taxon>
        <taxon>Apicomplexa</taxon>
        <taxon>Aconoidasida</taxon>
        <taxon>Piroplasmida</taxon>
        <taxon>Babesiidae</taxon>
        <taxon>Babesia</taxon>
    </lineage>
</organism>
<keyword evidence="3" id="KW-0067">ATP-binding</keyword>
<dbReference type="GeneID" id="24423495"/>
<feature type="coiled-coil region" evidence="6">
    <location>
        <begin position="855"/>
        <end position="945"/>
    </location>
</feature>
<keyword evidence="2" id="KW-0547">Nucleotide-binding</keyword>
<dbReference type="PANTHER" id="PTHR37739:SF16">
    <property type="entry name" value="KINESIN-LIKE PROTEIN"/>
    <property type="match status" value="1"/>
</dbReference>
<evidence type="ECO:0000256" key="1">
    <source>
        <dbReference type="ARBA" id="ARBA00022701"/>
    </source>
</evidence>
<evidence type="ECO:0000256" key="5">
    <source>
        <dbReference type="ARBA" id="ARBA00023175"/>
    </source>
</evidence>
<feature type="coiled-coil region" evidence="6">
    <location>
        <begin position="644"/>
        <end position="805"/>
    </location>
</feature>
<gene>
    <name evidence="7" type="ORF">BMR1_01G02115</name>
</gene>
<evidence type="ECO:0000256" key="2">
    <source>
        <dbReference type="ARBA" id="ARBA00022741"/>
    </source>
</evidence>
<evidence type="ECO:0000256" key="3">
    <source>
        <dbReference type="ARBA" id="ARBA00022840"/>
    </source>
</evidence>
<dbReference type="InterPro" id="IPR044986">
    <property type="entry name" value="KIF15/KIN-12"/>
</dbReference>
<reference evidence="7 8" key="3">
    <citation type="journal article" date="2016" name="Sci. Rep.">
        <title>Genome-wide diversity and gene expression profiling of Babesia microti isolates identify polymorphic genes that mediate host-pathogen interactions.</title>
        <authorList>
            <person name="Silva J.C."/>
            <person name="Cornillot E."/>
            <person name="McCracken C."/>
            <person name="Usmani-Brown S."/>
            <person name="Dwivedi A."/>
            <person name="Ifeonu O.O."/>
            <person name="Crabtree J."/>
            <person name="Gotia H.T."/>
            <person name="Virji A.Z."/>
            <person name="Reynes C."/>
            <person name="Colinge J."/>
            <person name="Kumar V."/>
            <person name="Lawres L."/>
            <person name="Pazzi J.E."/>
            <person name="Pablo J.V."/>
            <person name="Hung C."/>
            <person name="Brancato J."/>
            <person name="Kumari P."/>
            <person name="Orvis J."/>
            <person name="Tretina K."/>
            <person name="Chibucos M."/>
            <person name="Ott S."/>
            <person name="Sadzewicz L."/>
            <person name="Sengamalay N."/>
            <person name="Shetty A.C."/>
            <person name="Su Q."/>
            <person name="Tallon L."/>
            <person name="Fraser C.M."/>
            <person name="Frutos R."/>
            <person name="Molina D.M."/>
            <person name="Krause P.J."/>
            <person name="Ben Mamoun C."/>
        </authorList>
    </citation>
    <scope>NUCLEOTIDE SEQUENCE [LARGE SCALE GENOMIC DNA]</scope>
    <source>
        <strain evidence="7 8">RI</strain>
    </source>
</reference>
<protein>
    <submittedName>
        <fullName evidence="7">Uncharacterized protein</fullName>
    </submittedName>
</protein>